<dbReference type="InterPro" id="IPR010642">
    <property type="entry name" value="Invasion_prot_B"/>
</dbReference>
<evidence type="ECO:0000313" key="3">
    <source>
        <dbReference type="Proteomes" id="UP001169006"/>
    </source>
</evidence>
<name>A0ABT8SZP5_9HYPH</name>
<dbReference type="RefSeq" id="WP_302077649.1">
    <property type="nucleotide sequence ID" value="NZ_JAUKWQ010000004.1"/>
</dbReference>
<accession>A0ABT8SZP5</accession>
<dbReference type="Pfam" id="PF06776">
    <property type="entry name" value="IalB"/>
    <property type="match status" value="1"/>
</dbReference>
<dbReference type="Proteomes" id="UP001169006">
    <property type="component" value="Unassembled WGS sequence"/>
</dbReference>
<feature type="signal peptide" evidence="1">
    <location>
        <begin position="1"/>
        <end position="23"/>
    </location>
</feature>
<dbReference type="Gene3D" id="2.60.40.1880">
    <property type="entry name" value="Invasion associated locus B (IalB) protein"/>
    <property type="match status" value="1"/>
</dbReference>
<sequence>MTSALFASLCAALTLTADTAALAQTTPKTDAVKVDAQKPAVPNEPTVTTATYGSWVLRCVQVPAQATADGKPARASGQTCEVAQTVQVQGQQQPIAQVALGRLPGEKDLTLTALLPVNISLPGQVRLSGNGKSGTDEKGGLALAWQRCLGGACIASAKPDTATLAVIRASAEGNIRFTDATGNTVAIPLSWAGLDQAITALEKLK</sequence>
<protein>
    <submittedName>
        <fullName evidence="2">Invasion associated locus B family protein</fullName>
    </submittedName>
</protein>
<gene>
    <name evidence="2" type="ORF">Q2T52_15340</name>
</gene>
<reference evidence="2" key="1">
    <citation type="journal article" date="2015" name="Int. J. Syst. Evol. Microbiol.">
        <title>Rhizobium oryzicola sp. nov., potential plant-growth-promoting endophytic bacteria isolated from rice roots.</title>
        <authorList>
            <person name="Zhang X.X."/>
            <person name="Gao J.S."/>
            <person name="Cao Y.H."/>
            <person name="Sheirdil R.A."/>
            <person name="Wang X.C."/>
            <person name="Zhang L."/>
        </authorList>
    </citation>
    <scope>NUCLEOTIDE SEQUENCE</scope>
    <source>
        <strain evidence="2">05753</strain>
    </source>
</reference>
<comment type="caution">
    <text evidence="2">The sequence shown here is derived from an EMBL/GenBank/DDBJ whole genome shotgun (WGS) entry which is preliminary data.</text>
</comment>
<dbReference type="EMBL" id="JAUKWQ010000004">
    <property type="protein sequence ID" value="MDO1583461.1"/>
    <property type="molecule type" value="Genomic_DNA"/>
</dbReference>
<dbReference type="InterPro" id="IPR038696">
    <property type="entry name" value="IalB_sf"/>
</dbReference>
<feature type="chain" id="PRO_5047059409" evidence="1">
    <location>
        <begin position="24"/>
        <end position="205"/>
    </location>
</feature>
<evidence type="ECO:0000313" key="2">
    <source>
        <dbReference type="EMBL" id="MDO1583461.1"/>
    </source>
</evidence>
<keyword evidence="1" id="KW-0732">Signal</keyword>
<keyword evidence="3" id="KW-1185">Reference proteome</keyword>
<evidence type="ECO:0000256" key="1">
    <source>
        <dbReference type="SAM" id="SignalP"/>
    </source>
</evidence>
<organism evidence="2 3">
    <name type="scientific">Rhizobium oryzicola</name>
    <dbReference type="NCBI Taxonomy" id="1232668"/>
    <lineage>
        <taxon>Bacteria</taxon>
        <taxon>Pseudomonadati</taxon>
        <taxon>Pseudomonadota</taxon>
        <taxon>Alphaproteobacteria</taxon>
        <taxon>Hyphomicrobiales</taxon>
        <taxon>Rhizobiaceae</taxon>
        <taxon>Rhizobium/Agrobacterium group</taxon>
        <taxon>Rhizobium</taxon>
    </lineage>
</organism>
<proteinExistence type="predicted"/>
<reference evidence="2" key="2">
    <citation type="submission" date="2023-07" db="EMBL/GenBank/DDBJ databases">
        <authorList>
            <person name="Sun H."/>
        </authorList>
    </citation>
    <scope>NUCLEOTIDE SEQUENCE</scope>
    <source>
        <strain evidence="2">05753</strain>
    </source>
</reference>